<dbReference type="AlphaFoldDB" id="A0A1F4R8X4"/>
<dbReference type="GO" id="GO:0004791">
    <property type="term" value="F:thioredoxin-disulfide reductase (NADPH) activity"/>
    <property type="evidence" value="ECO:0007669"/>
    <property type="project" value="UniProtKB-UniRule"/>
</dbReference>
<dbReference type="Pfam" id="PF07992">
    <property type="entry name" value="Pyr_redox_2"/>
    <property type="match status" value="1"/>
</dbReference>
<keyword evidence="3 6" id="KW-0560">Oxidoreductase</keyword>
<evidence type="ECO:0000256" key="3">
    <source>
        <dbReference type="ARBA" id="ARBA00023002"/>
    </source>
</evidence>
<keyword evidence="5 6" id="KW-0676">Redox-active center</keyword>
<dbReference type="GO" id="GO:0005737">
    <property type="term" value="C:cytoplasm"/>
    <property type="evidence" value="ECO:0007669"/>
    <property type="project" value="InterPro"/>
</dbReference>
<evidence type="ECO:0000313" key="9">
    <source>
        <dbReference type="EMBL" id="OGC04631.1"/>
    </source>
</evidence>
<keyword evidence="1 6" id="KW-0285">Flavoprotein</keyword>
<dbReference type="PRINTS" id="PR00368">
    <property type="entry name" value="FADPNR"/>
</dbReference>
<evidence type="ECO:0000256" key="2">
    <source>
        <dbReference type="ARBA" id="ARBA00022827"/>
    </source>
</evidence>
<evidence type="ECO:0000256" key="7">
    <source>
        <dbReference type="RuleBase" id="RU003881"/>
    </source>
</evidence>
<evidence type="ECO:0000256" key="6">
    <source>
        <dbReference type="RuleBase" id="RU003880"/>
    </source>
</evidence>
<dbReference type="InterPro" id="IPR050097">
    <property type="entry name" value="Ferredoxin-NADP_redctase_2"/>
</dbReference>
<organism evidence="9 10">
    <name type="scientific">candidate division WOR-1 bacterium RIFCSPLOWO2_02_FULL_46_20</name>
    <dbReference type="NCBI Taxonomy" id="1802567"/>
    <lineage>
        <taxon>Bacteria</taxon>
        <taxon>Bacillati</taxon>
        <taxon>Saganbacteria</taxon>
    </lineage>
</organism>
<evidence type="ECO:0000256" key="1">
    <source>
        <dbReference type="ARBA" id="ARBA00022630"/>
    </source>
</evidence>
<evidence type="ECO:0000313" key="10">
    <source>
        <dbReference type="Proteomes" id="UP000176938"/>
    </source>
</evidence>
<dbReference type="EMBL" id="METP01000048">
    <property type="protein sequence ID" value="OGC04631.1"/>
    <property type="molecule type" value="Genomic_DNA"/>
</dbReference>
<dbReference type="SUPFAM" id="SSF51905">
    <property type="entry name" value="FAD/NAD(P)-binding domain"/>
    <property type="match status" value="1"/>
</dbReference>
<comment type="caution">
    <text evidence="9">The sequence shown here is derived from an EMBL/GenBank/DDBJ whole genome shotgun (WGS) entry which is preliminary data.</text>
</comment>
<feature type="domain" description="FAD/NAD(P)-binding" evidence="8">
    <location>
        <begin position="1"/>
        <end position="284"/>
    </location>
</feature>
<dbReference type="Gene3D" id="3.50.50.60">
    <property type="entry name" value="FAD/NAD(P)-binding domain"/>
    <property type="match status" value="2"/>
</dbReference>
<comment type="subunit">
    <text evidence="6">Homodimer.</text>
</comment>
<dbReference type="PROSITE" id="PS00573">
    <property type="entry name" value="PYRIDINE_REDOX_2"/>
    <property type="match status" value="1"/>
</dbReference>
<comment type="cofactor">
    <cofactor evidence="7">
        <name>FAD</name>
        <dbReference type="ChEBI" id="CHEBI:57692"/>
    </cofactor>
    <text evidence="7">Binds 1 FAD per subunit.</text>
</comment>
<dbReference type="InterPro" id="IPR023753">
    <property type="entry name" value="FAD/NAD-binding_dom"/>
</dbReference>
<comment type="similarity">
    <text evidence="6">Belongs to the class-II pyridine nucleotide-disulfide oxidoreductase family.</text>
</comment>
<keyword evidence="2 6" id="KW-0274">FAD</keyword>
<dbReference type="InterPro" id="IPR008255">
    <property type="entry name" value="Pyr_nucl-diS_OxRdtase_2_AS"/>
</dbReference>
<comment type="catalytic activity">
    <reaction evidence="6">
        <text>[thioredoxin]-dithiol + NADP(+) = [thioredoxin]-disulfide + NADPH + H(+)</text>
        <dbReference type="Rhea" id="RHEA:20345"/>
        <dbReference type="Rhea" id="RHEA-COMP:10698"/>
        <dbReference type="Rhea" id="RHEA-COMP:10700"/>
        <dbReference type="ChEBI" id="CHEBI:15378"/>
        <dbReference type="ChEBI" id="CHEBI:29950"/>
        <dbReference type="ChEBI" id="CHEBI:50058"/>
        <dbReference type="ChEBI" id="CHEBI:57783"/>
        <dbReference type="ChEBI" id="CHEBI:58349"/>
        <dbReference type="EC" id="1.8.1.9"/>
    </reaction>
</comment>
<evidence type="ECO:0000259" key="8">
    <source>
        <dbReference type="Pfam" id="PF07992"/>
    </source>
</evidence>
<dbReference type="InterPro" id="IPR036188">
    <property type="entry name" value="FAD/NAD-bd_sf"/>
</dbReference>
<dbReference type="EC" id="1.8.1.9" evidence="6"/>
<protein>
    <recommendedName>
        <fullName evidence="6">Thioredoxin reductase</fullName>
        <ecNumber evidence="6">1.8.1.9</ecNumber>
    </recommendedName>
</protein>
<dbReference type="InterPro" id="IPR005982">
    <property type="entry name" value="Thioredox_Rdtase"/>
</dbReference>
<dbReference type="Proteomes" id="UP000176938">
    <property type="component" value="Unassembled WGS sequence"/>
</dbReference>
<dbReference type="GO" id="GO:0019430">
    <property type="term" value="P:removal of superoxide radicals"/>
    <property type="evidence" value="ECO:0007669"/>
    <property type="project" value="UniProtKB-UniRule"/>
</dbReference>
<gene>
    <name evidence="9" type="ORF">A3H38_02965</name>
</gene>
<name>A0A1F4R8X4_UNCSA</name>
<reference evidence="9 10" key="1">
    <citation type="journal article" date="2016" name="Nat. Commun.">
        <title>Thousands of microbial genomes shed light on interconnected biogeochemical processes in an aquifer system.</title>
        <authorList>
            <person name="Anantharaman K."/>
            <person name="Brown C.T."/>
            <person name="Hug L.A."/>
            <person name="Sharon I."/>
            <person name="Castelle C.J."/>
            <person name="Probst A.J."/>
            <person name="Thomas B.C."/>
            <person name="Singh A."/>
            <person name="Wilkins M.J."/>
            <person name="Karaoz U."/>
            <person name="Brodie E.L."/>
            <person name="Williams K.H."/>
            <person name="Hubbard S.S."/>
            <person name="Banfield J.F."/>
        </authorList>
    </citation>
    <scope>NUCLEOTIDE SEQUENCE [LARGE SCALE GENOMIC DNA]</scope>
</reference>
<accession>A0A1F4R8X4</accession>
<dbReference type="PRINTS" id="PR00469">
    <property type="entry name" value="PNDRDTASEII"/>
</dbReference>
<sequence>MDLIIIGGGPAGLTAALYALRARLKVLLVEKMILGGAASTTFQIENYPGFPEGLSGLELGKRLQEQVNKLNLEILWGDSTRVKDRQVQVDGKTLSAKAIIIATGTESTKLGIPGEDKFRGRGVSYCATCDGPFYKDKNVMVIGGGNAAIEEALFLTRYASKVSVVHRRDKLRADKILGERALANEKIYFYWNSIAEKIGGQEKVDELTVKDLLTDKKFKVPVDGIFVYIGSQPNSTLVKGLVKLDKQGFIITDEDMKTSTQGVFAAGDIRAKSLRQIVTAAADGAIAAESARKYIEEKQ</sequence>
<dbReference type="NCBIfam" id="TIGR01292">
    <property type="entry name" value="TRX_reduct"/>
    <property type="match status" value="1"/>
</dbReference>
<keyword evidence="7" id="KW-0521">NADP</keyword>
<dbReference type="PANTHER" id="PTHR48105">
    <property type="entry name" value="THIOREDOXIN REDUCTASE 1-RELATED-RELATED"/>
    <property type="match status" value="1"/>
</dbReference>
<proteinExistence type="inferred from homology"/>
<evidence type="ECO:0000256" key="4">
    <source>
        <dbReference type="ARBA" id="ARBA00023157"/>
    </source>
</evidence>
<keyword evidence="4" id="KW-1015">Disulfide bond</keyword>
<evidence type="ECO:0000256" key="5">
    <source>
        <dbReference type="ARBA" id="ARBA00023284"/>
    </source>
</evidence>